<dbReference type="VEuPathDB" id="FungiDB:AB675_8105"/>
<dbReference type="EMBL" id="LFJN01000010">
    <property type="protein sequence ID" value="KPI41260.1"/>
    <property type="molecule type" value="Genomic_DNA"/>
</dbReference>
<dbReference type="Proteomes" id="UP000038010">
    <property type="component" value="Unassembled WGS sequence"/>
</dbReference>
<evidence type="ECO:0000313" key="7">
    <source>
        <dbReference type="Proteomes" id="UP000038010"/>
    </source>
</evidence>
<dbReference type="InterPro" id="IPR011118">
    <property type="entry name" value="Tannase/feruloyl_esterase"/>
</dbReference>
<reference evidence="6 7" key="1">
    <citation type="submission" date="2015-06" db="EMBL/GenBank/DDBJ databases">
        <title>Draft genome of the ant-associated black yeast Phialophora attae CBS 131958.</title>
        <authorList>
            <person name="Moreno L.F."/>
            <person name="Stielow B.J."/>
            <person name="de Hoog S."/>
            <person name="Vicente V.A."/>
            <person name="Weiss V.A."/>
            <person name="de Vries M."/>
            <person name="Cruz L.M."/>
            <person name="Souza E.M."/>
        </authorList>
    </citation>
    <scope>NUCLEOTIDE SEQUENCE [LARGE SCALE GENOMIC DNA]</scope>
    <source>
        <strain evidence="6 7">CBS 131958</strain>
    </source>
</reference>
<keyword evidence="3 5" id="KW-0378">Hydrolase</keyword>
<keyword evidence="1" id="KW-0719">Serine esterase</keyword>
<dbReference type="RefSeq" id="XP_018001223.1">
    <property type="nucleotide sequence ID" value="XM_018148526.1"/>
</dbReference>
<dbReference type="OrthoDB" id="3039123at2759"/>
<dbReference type="GO" id="GO:0052689">
    <property type="term" value="F:carboxylic ester hydrolase activity"/>
    <property type="evidence" value="ECO:0007669"/>
    <property type="project" value="UniProtKB-KW"/>
</dbReference>
<evidence type="ECO:0000256" key="1">
    <source>
        <dbReference type="ARBA" id="ARBA00022487"/>
    </source>
</evidence>
<evidence type="ECO:0000256" key="2">
    <source>
        <dbReference type="ARBA" id="ARBA00022729"/>
    </source>
</evidence>
<protein>
    <recommendedName>
        <fullName evidence="5">Carboxylic ester hydrolase</fullName>
        <ecNumber evidence="5">3.1.1.-</ecNumber>
    </recommendedName>
</protein>
<accession>A0A0N1HVF7</accession>
<proteinExistence type="inferred from homology"/>
<comment type="similarity">
    <text evidence="5">Belongs to the tannase family.</text>
</comment>
<keyword evidence="7" id="KW-1185">Reference proteome</keyword>
<evidence type="ECO:0000256" key="3">
    <source>
        <dbReference type="ARBA" id="ARBA00022801"/>
    </source>
</evidence>
<keyword evidence="2" id="KW-0732">Signal</keyword>
<sequence length="137" mass="14935">MTTQAVSSGSNIDDYFRLFLVPNMGHCSGSQPPGSDAPWYFSAASQNPGPARSGITSGVPSTDTEGRQYEYDAILALMRWVEEGKAPERIVATKFKGDNSTEVVRRGVICKWPERAVWKGKDDDDAATDVDGWVCEA</sequence>
<name>A0A0N1HVF7_9EURO</name>
<organism evidence="6 7">
    <name type="scientific">Cyphellophora attinorum</name>
    <dbReference type="NCBI Taxonomy" id="1664694"/>
    <lineage>
        <taxon>Eukaryota</taxon>
        <taxon>Fungi</taxon>
        <taxon>Dikarya</taxon>
        <taxon>Ascomycota</taxon>
        <taxon>Pezizomycotina</taxon>
        <taxon>Eurotiomycetes</taxon>
        <taxon>Chaetothyriomycetidae</taxon>
        <taxon>Chaetothyriales</taxon>
        <taxon>Cyphellophoraceae</taxon>
        <taxon>Cyphellophora</taxon>
    </lineage>
</organism>
<dbReference type="STRING" id="1664694.A0A0N1HVF7"/>
<evidence type="ECO:0000313" key="6">
    <source>
        <dbReference type="EMBL" id="KPI41260.1"/>
    </source>
</evidence>
<evidence type="ECO:0000256" key="5">
    <source>
        <dbReference type="RuleBase" id="RU361238"/>
    </source>
</evidence>
<dbReference type="EC" id="3.1.1.-" evidence="5"/>
<dbReference type="GeneID" id="28740405"/>
<gene>
    <name evidence="6" type="ORF">AB675_8105</name>
</gene>
<dbReference type="Pfam" id="PF07519">
    <property type="entry name" value="Tannase"/>
    <property type="match status" value="1"/>
</dbReference>
<dbReference type="AlphaFoldDB" id="A0A0N1HVF7"/>
<keyword evidence="4" id="KW-1015">Disulfide bond</keyword>
<dbReference type="PANTHER" id="PTHR33938:SF2">
    <property type="entry name" value="CARBOXYLIC ESTER HYDROLASE"/>
    <property type="match status" value="1"/>
</dbReference>
<comment type="caution">
    <text evidence="6">The sequence shown here is derived from an EMBL/GenBank/DDBJ whole genome shotgun (WGS) entry which is preliminary data.</text>
</comment>
<dbReference type="PANTHER" id="PTHR33938">
    <property type="entry name" value="FERULOYL ESTERASE B-RELATED"/>
    <property type="match status" value="1"/>
</dbReference>
<evidence type="ECO:0000256" key="4">
    <source>
        <dbReference type="ARBA" id="ARBA00023157"/>
    </source>
</evidence>